<dbReference type="SUPFAM" id="SSF101148">
    <property type="entry name" value="Plant invertase/pectin methylesterase inhibitor"/>
    <property type="match status" value="1"/>
</dbReference>
<comment type="similarity">
    <text evidence="3">In the N-terminal section; belongs to the PMEI family.</text>
</comment>
<evidence type="ECO:0000256" key="8">
    <source>
        <dbReference type="ARBA" id="ARBA00022801"/>
    </source>
</evidence>
<comment type="catalytic activity">
    <reaction evidence="11 13">
        <text>[(1-&gt;4)-alpha-D-galacturonosyl methyl ester](n) + n H2O = [(1-&gt;4)-alpha-D-galacturonosyl](n) + n methanol + n H(+)</text>
        <dbReference type="Rhea" id="RHEA:22380"/>
        <dbReference type="Rhea" id="RHEA-COMP:14570"/>
        <dbReference type="Rhea" id="RHEA-COMP:14573"/>
        <dbReference type="ChEBI" id="CHEBI:15377"/>
        <dbReference type="ChEBI" id="CHEBI:15378"/>
        <dbReference type="ChEBI" id="CHEBI:17790"/>
        <dbReference type="ChEBI" id="CHEBI:140522"/>
        <dbReference type="ChEBI" id="CHEBI:140523"/>
        <dbReference type="EC" id="3.1.1.11"/>
    </reaction>
</comment>
<dbReference type="InterPro" id="IPR012334">
    <property type="entry name" value="Pectin_lyas_fold"/>
</dbReference>
<evidence type="ECO:0000256" key="13">
    <source>
        <dbReference type="RuleBase" id="RU000589"/>
    </source>
</evidence>
<organism evidence="15 16">
    <name type="scientific">Oldenlandia corymbosa var. corymbosa</name>
    <dbReference type="NCBI Taxonomy" id="529605"/>
    <lineage>
        <taxon>Eukaryota</taxon>
        <taxon>Viridiplantae</taxon>
        <taxon>Streptophyta</taxon>
        <taxon>Embryophyta</taxon>
        <taxon>Tracheophyta</taxon>
        <taxon>Spermatophyta</taxon>
        <taxon>Magnoliopsida</taxon>
        <taxon>eudicotyledons</taxon>
        <taxon>Gunneridae</taxon>
        <taxon>Pentapetalae</taxon>
        <taxon>asterids</taxon>
        <taxon>lamiids</taxon>
        <taxon>Gentianales</taxon>
        <taxon>Rubiaceae</taxon>
        <taxon>Rubioideae</taxon>
        <taxon>Spermacoceae</taxon>
        <taxon>Hedyotis-Oldenlandia complex</taxon>
        <taxon>Oldenlandia</taxon>
    </lineage>
</organism>
<evidence type="ECO:0000256" key="5">
    <source>
        <dbReference type="ARBA" id="ARBA00013229"/>
    </source>
</evidence>
<evidence type="ECO:0000313" key="15">
    <source>
        <dbReference type="EMBL" id="CAI9103457.1"/>
    </source>
</evidence>
<feature type="chain" id="PRO_5043111777" description="Pectinesterase" evidence="13">
    <location>
        <begin position="22"/>
        <end position="537"/>
    </location>
</feature>
<dbReference type="EMBL" id="OX459121">
    <property type="protein sequence ID" value="CAI9103457.1"/>
    <property type="molecule type" value="Genomic_DNA"/>
</dbReference>
<dbReference type="EC" id="3.1.1.11" evidence="5 13"/>
<dbReference type="InterPro" id="IPR033131">
    <property type="entry name" value="Pectinesterase_Asp_AS"/>
</dbReference>
<evidence type="ECO:0000256" key="4">
    <source>
        <dbReference type="ARBA" id="ARBA00007786"/>
    </source>
</evidence>
<keyword evidence="9 13" id="KW-0063">Aspartyl esterase</keyword>
<evidence type="ECO:0000256" key="10">
    <source>
        <dbReference type="ARBA" id="ARBA00023316"/>
    </source>
</evidence>
<name>A0AAV1D9D8_OLDCO</name>
<keyword evidence="13" id="KW-0732">Signal</keyword>
<feature type="signal peptide" evidence="13">
    <location>
        <begin position="1"/>
        <end position="21"/>
    </location>
</feature>
<dbReference type="InterPro" id="IPR011050">
    <property type="entry name" value="Pectin_lyase_fold/virulence"/>
</dbReference>
<evidence type="ECO:0000313" key="16">
    <source>
        <dbReference type="Proteomes" id="UP001161247"/>
    </source>
</evidence>
<feature type="active site" evidence="12">
    <location>
        <position position="375"/>
    </location>
</feature>
<dbReference type="GO" id="GO:0045490">
    <property type="term" value="P:pectin catabolic process"/>
    <property type="evidence" value="ECO:0007669"/>
    <property type="project" value="UniProtKB-UniRule"/>
</dbReference>
<dbReference type="CDD" id="cd15798">
    <property type="entry name" value="PMEI-like_3"/>
    <property type="match status" value="1"/>
</dbReference>
<dbReference type="GO" id="GO:0030599">
    <property type="term" value="F:pectinesterase activity"/>
    <property type="evidence" value="ECO:0007669"/>
    <property type="project" value="UniProtKB-UniRule"/>
</dbReference>
<dbReference type="AlphaFoldDB" id="A0AAV1D9D8"/>
<dbReference type="SMART" id="SM00856">
    <property type="entry name" value="PMEI"/>
    <property type="match status" value="1"/>
</dbReference>
<dbReference type="Proteomes" id="UP001161247">
    <property type="component" value="Chromosome 4"/>
</dbReference>
<keyword evidence="8 13" id="KW-0378">Hydrolase</keyword>
<evidence type="ECO:0000256" key="9">
    <source>
        <dbReference type="ARBA" id="ARBA00023085"/>
    </source>
</evidence>
<keyword evidence="16" id="KW-1185">Reference proteome</keyword>
<dbReference type="PROSITE" id="PS00503">
    <property type="entry name" value="PECTINESTERASE_2"/>
    <property type="match status" value="1"/>
</dbReference>
<keyword evidence="7" id="KW-0964">Secreted</keyword>
<proteinExistence type="inferred from homology"/>
<dbReference type="SUPFAM" id="SSF51126">
    <property type="entry name" value="Pectin lyase-like"/>
    <property type="match status" value="1"/>
</dbReference>
<accession>A0AAV1D9D8</accession>
<dbReference type="NCBIfam" id="TIGR01614">
    <property type="entry name" value="PME_inhib"/>
    <property type="match status" value="1"/>
</dbReference>
<dbReference type="InterPro" id="IPR000070">
    <property type="entry name" value="Pectinesterase_cat"/>
</dbReference>
<dbReference type="Pfam" id="PF04043">
    <property type="entry name" value="PMEI"/>
    <property type="match status" value="1"/>
</dbReference>
<dbReference type="Gene3D" id="1.20.140.40">
    <property type="entry name" value="Invertase/pectin methylesterase inhibitor family protein"/>
    <property type="match status" value="1"/>
</dbReference>
<dbReference type="InterPro" id="IPR006501">
    <property type="entry name" value="Pectinesterase_inhib_dom"/>
</dbReference>
<comment type="similarity">
    <text evidence="4">In the C-terminal section; belongs to the pectinesterase family.</text>
</comment>
<keyword evidence="6" id="KW-0134">Cell wall</keyword>
<gene>
    <name evidence="15" type="ORF">OLC1_LOCUS12615</name>
</gene>
<evidence type="ECO:0000256" key="12">
    <source>
        <dbReference type="PROSITE-ProRule" id="PRU10040"/>
    </source>
</evidence>
<dbReference type="InterPro" id="IPR035513">
    <property type="entry name" value="Invertase/methylesterase_inhib"/>
</dbReference>
<sequence>MQTKTCIFSIILLFFLSINHALSSPPPPITPATICSYTPFPSFCRSTIPADNKSATIHDYGRYSVQHSLKMTNKFLSLVNRYLRQRRRFGFPQSTVLALQDCQSLASLTRDFLSNAIRSIGSMATLPTTQTDSTQTLLSAAITNIQTCLDGLQETSSSVKTSLLAPLTNGSMSYSVSLALFKRGWGAAGRHRKISSSTNYDRILNGGRKLLQKVGINANVNQMVVVDPNGKGDFTSINDAVAAAPNNTAVSNGYYVISIAAGVYQEYVNIPINKMYVMMVGAGINKTIITGNRSVVDGWTTYSSATFAVVAQGFVAVNITFQNTAGAAKHQAVAVRNGADISAFYGCSFEGYQDTLYAHSLRQFYKNCDIYGTVDFIFGNAAAVFQSCNIYPRVPIPGQFNVITAQGRTDVNQNTGTCLQNCTIRAAPDLAASNGKIQTVLGRPWKTYSRTVVMQTFMDGLISPAGWAEWSGNTSLDTLYYAEYDNSGPGSVIARRVTWPGYHLINATDAANFTVSSFISGDYWLTQTGVPYAGDLV</sequence>
<evidence type="ECO:0000256" key="2">
    <source>
        <dbReference type="ARBA" id="ARBA00005184"/>
    </source>
</evidence>
<dbReference type="PANTHER" id="PTHR31707">
    <property type="entry name" value="PECTINESTERASE"/>
    <property type="match status" value="1"/>
</dbReference>
<dbReference type="GO" id="GO:0042545">
    <property type="term" value="P:cell wall modification"/>
    <property type="evidence" value="ECO:0007669"/>
    <property type="project" value="UniProtKB-UniRule"/>
</dbReference>
<evidence type="ECO:0000256" key="6">
    <source>
        <dbReference type="ARBA" id="ARBA00022512"/>
    </source>
</evidence>
<dbReference type="Gene3D" id="2.160.20.10">
    <property type="entry name" value="Single-stranded right-handed beta-helix, Pectin lyase-like"/>
    <property type="match status" value="1"/>
</dbReference>
<evidence type="ECO:0000259" key="14">
    <source>
        <dbReference type="SMART" id="SM00856"/>
    </source>
</evidence>
<comment type="pathway">
    <text evidence="2 13">Glycan metabolism; pectin degradation; 2-dehydro-3-deoxy-D-gluconate from pectin: step 1/5.</text>
</comment>
<evidence type="ECO:0000256" key="11">
    <source>
        <dbReference type="ARBA" id="ARBA00047928"/>
    </source>
</evidence>
<comment type="subcellular location">
    <subcellularLocation>
        <location evidence="1">Secreted</location>
        <location evidence="1">Cell wall</location>
    </subcellularLocation>
</comment>
<dbReference type="Pfam" id="PF01095">
    <property type="entry name" value="Pectinesterase"/>
    <property type="match status" value="1"/>
</dbReference>
<evidence type="ECO:0000256" key="1">
    <source>
        <dbReference type="ARBA" id="ARBA00004191"/>
    </source>
</evidence>
<evidence type="ECO:0000256" key="3">
    <source>
        <dbReference type="ARBA" id="ARBA00006027"/>
    </source>
</evidence>
<protein>
    <recommendedName>
        <fullName evidence="5 13">Pectinesterase</fullName>
        <ecNumber evidence="5 13">3.1.1.11</ecNumber>
    </recommendedName>
</protein>
<evidence type="ECO:0000256" key="7">
    <source>
        <dbReference type="ARBA" id="ARBA00022525"/>
    </source>
</evidence>
<feature type="domain" description="Pectinesterase inhibitor" evidence="14">
    <location>
        <begin position="26"/>
        <end position="180"/>
    </location>
</feature>
<reference evidence="15" key="1">
    <citation type="submission" date="2023-03" db="EMBL/GenBank/DDBJ databases">
        <authorList>
            <person name="Julca I."/>
        </authorList>
    </citation>
    <scope>NUCLEOTIDE SEQUENCE</scope>
</reference>
<dbReference type="GO" id="GO:0004857">
    <property type="term" value="F:enzyme inhibitor activity"/>
    <property type="evidence" value="ECO:0007669"/>
    <property type="project" value="InterPro"/>
</dbReference>
<dbReference type="FunFam" id="2.160.20.10:FF:000001">
    <property type="entry name" value="Pectinesterase"/>
    <property type="match status" value="1"/>
</dbReference>
<keyword evidence="10" id="KW-0961">Cell wall biogenesis/degradation</keyword>